<feature type="region of interest" description="Disordered" evidence="1">
    <location>
        <begin position="1"/>
        <end position="32"/>
    </location>
</feature>
<sequence>CVHLPASAHLVPPSPERPVHRARLPISPAGPVRPPLPAATLPLSWDPAPSASAPLQRANLCPFRMGTLPSRSNVPLRPVCGRQSPHPPPSTPSLSALNS</sequence>
<reference evidence="2" key="1">
    <citation type="submission" date="2014-05" db="EMBL/GenBank/DDBJ databases">
        <title>The transcriptome of the halophilic microalga Tetraselmis sp. GSL018 isolated from the Great Salt Lake, Utah.</title>
        <authorList>
            <person name="Jinkerson R.E."/>
            <person name="D'Adamo S."/>
            <person name="Posewitz M.C."/>
        </authorList>
    </citation>
    <scope>NUCLEOTIDE SEQUENCE</scope>
    <source>
        <strain evidence="2">GSL018</strain>
    </source>
</reference>
<evidence type="ECO:0000256" key="1">
    <source>
        <dbReference type="SAM" id="MobiDB-lite"/>
    </source>
</evidence>
<protein>
    <submittedName>
        <fullName evidence="2">Uncharacterized protein</fullName>
    </submittedName>
</protein>
<name>A0A061QZB2_9CHLO</name>
<accession>A0A061QZB2</accession>
<evidence type="ECO:0000313" key="2">
    <source>
        <dbReference type="EMBL" id="JAC63795.1"/>
    </source>
</evidence>
<gene>
    <name evidence="2" type="ORF">TSPGSL018_19735</name>
</gene>
<feature type="non-terminal residue" evidence="2">
    <location>
        <position position="99"/>
    </location>
</feature>
<feature type="region of interest" description="Disordered" evidence="1">
    <location>
        <begin position="70"/>
        <end position="99"/>
    </location>
</feature>
<dbReference type="AlphaFoldDB" id="A0A061QZB2"/>
<proteinExistence type="predicted"/>
<organism evidence="2">
    <name type="scientific">Tetraselmis sp. GSL018</name>
    <dbReference type="NCBI Taxonomy" id="582737"/>
    <lineage>
        <taxon>Eukaryota</taxon>
        <taxon>Viridiplantae</taxon>
        <taxon>Chlorophyta</taxon>
        <taxon>core chlorophytes</taxon>
        <taxon>Chlorodendrophyceae</taxon>
        <taxon>Chlorodendrales</taxon>
        <taxon>Chlorodendraceae</taxon>
        <taxon>Tetraselmis</taxon>
    </lineage>
</organism>
<feature type="non-terminal residue" evidence="2">
    <location>
        <position position="1"/>
    </location>
</feature>
<dbReference type="EMBL" id="GBEZ01023072">
    <property type="protein sequence ID" value="JAC63795.1"/>
    <property type="molecule type" value="Transcribed_RNA"/>
</dbReference>